<evidence type="ECO:0000256" key="7">
    <source>
        <dbReference type="ARBA" id="ARBA00044507"/>
    </source>
</evidence>
<dbReference type="OrthoDB" id="9787096at2"/>
<dbReference type="GO" id="GO:0005737">
    <property type="term" value="C:cytoplasm"/>
    <property type="evidence" value="ECO:0007669"/>
    <property type="project" value="UniProtKB-SubCell"/>
</dbReference>
<dbReference type="Proteomes" id="UP000185680">
    <property type="component" value="Chromosome"/>
</dbReference>
<dbReference type="InterPro" id="IPR015421">
    <property type="entry name" value="PyrdxlP-dep_Trfase_major"/>
</dbReference>
<feature type="domain" description="L-seryl-tRNA selenium transferase N-terminal" evidence="10">
    <location>
        <begin position="11"/>
        <end position="46"/>
    </location>
</feature>
<dbReference type="PANTHER" id="PTHR32328">
    <property type="entry name" value="L-SERYL-TRNA(SEC) SELENIUM TRANSFERASE"/>
    <property type="match status" value="1"/>
</dbReference>
<evidence type="ECO:0000256" key="1">
    <source>
        <dbReference type="ARBA" id="ARBA00001933"/>
    </source>
</evidence>
<evidence type="ECO:0000256" key="4">
    <source>
        <dbReference type="ARBA" id="ARBA00022898"/>
    </source>
</evidence>
<comment type="function">
    <text evidence="8">Converts seryl-tRNA(Sec) to selenocysteinyl-tRNA(Sec) required for selenoprotein biosynthesis.</text>
</comment>
<dbReference type="GO" id="GO:0004125">
    <property type="term" value="F:L-seryl-tRNA(Sec) selenium transferase activity"/>
    <property type="evidence" value="ECO:0007669"/>
    <property type="project" value="UniProtKB-UniRule"/>
</dbReference>
<keyword evidence="3 8" id="KW-0808">Transferase</keyword>
<evidence type="ECO:0000259" key="10">
    <source>
        <dbReference type="Pfam" id="PF12390"/>
    </source>
</evidence>
<reference evidence="12 13" key="1">
    <citation type="submission" date="2016-02" db="EMBL/GenBank/DDBJ databases">
        <title>Draft genome sequence of Hydrogenophaga sp. LPB0072.</title>
        <authorList>
            <person name="Shin S.-K."/>
            <person name="Yi H."/>
        </authorList>
    </citation>
    <scope>NUCLEOTIDE SEQUENCE [LARGE SCALE GENOMIC DNA]</scope>
    <source>
        <strain evidence="12 13">LPB0072</strain>
    </source>
</reference>
<comment type="similarity">
    <text evidence="7 8">Belongs to the SelA family.</text>
</comment>
<evidence type="ECO:0000256" key="9">
    <source>
        <dbReference type="PIRSR" id="PIRSR618319-50"/>
    </source>
</evidence>
<evidence type="ECO:0000256" key="5">
    <source>
        <dbReference type="ARBA" id="ARBA00022917"/>
    </source>
</evidence>
<dbReference type="HAMAP" id="MF_00423">
    <property type="entry name" value="SelA"/>
    <property type="match status" value="1"/>
</dbReference>
<dbReference type="Pfam" id="PF12390">
    <property type="entry name" value="Se-cys_synth_N"/>
    <property type="match status" value="1"/>
</dbReference>
<comment type="subcellular location">
    <subcellularLocation>
        <location evidence="8">Cytoplasm</location>
    </subcellularLocation>
</comment>
<dbReference type="InterPro" id="IPR015424">
    <property type="entry name" value="PyrdxlP-dep_Trfase"/>
</dbReference>
<evidence type="ECO:0000256" key="8">
    <source>
        <dbReference type="HAMAP-Rule" id="MF_00423"/>
    </source>
</evidence>
<sequence length="464" mass="49594">MTALDRGVHLRLPAVDRVLGWPAISALIESHGRSLVLQAARDELAFLRERAEGGTDEGIAHGIHERVDALVVPTLRKVFNLTGTVLHTNLGRAPLPPEAIEAMVQVASGASNLEYDLGTGKRGDRDDHVEALLCRLTGAEAATVVNNNAAAVLLTLNSLALRREVIVSRGELIEIGGAFRLPDIMARAGCKLHEVGTTNRTHLRDFEKAMGTKTALVLKAHASNYSIQGFTAEADERKLGALCKERGLPFVVDLGSGTLVDLARFGLPHEPTPAQTVTAGADLVTFSGDKLLGGPQAGIIVGRASLVAAIKKNPMKRAMRCDKLTIAALGAVLRLYENPERLIQRVPVLRLLARPPTEIAALAHRVLPLLSQHLGTRGQVDVVPVMSQIGSGSLPVDLLPSFALRIKPVGSKKGSGRWLDQLAGEFRKLPIPVIGRIADGAFLLDLRCLEDEAGFLAMLTPSPE</sequence>
<dbReference type="EMBL" id="CP017476">
    <property type="protein sequence ID" value="AOW14591.1"/>
    <property type="molecule type" value="Genomic_DNA"/>
</dbReference>
<dbReference type="NCBIfam" id="TIGR00474">
    <property type="entry name" value="selA"/>
    <property type="match status" value="1"/>
</dbReference>
<dbReference type="GO" id="GO:0001717">
    <property type="term" value="P:conversion of seryl-tRNAsec to selenocys-tRNAsec"/>
    <property type="evidence" value="ECO:0007669"/>
    <property type="project" value="UniProtKB-UniRule"/>
</dbReference>
<evidence type="ECO:0000256" key="3">
    <source>
        <dbReference type="ARBA" id="ARBA00022679"/>
    </source>
</evidence>
<evidence type="ECO:0000313" key="13">
    <source>
        <dbReference type="Proteomes" id="UP000185657"/>
    </source>
</evidence>
<dbReference type="GO" id="GO:0001514">
    <property type="term" value="P:selenocysteine incorporation"/>
    <property type="evidence" value="ECO:0007669"/>
    <property type="project" value="UniProtKB-UniRule"/>
</dbReference>
<reference evidence="11" key="2">
    <citation type="submission" date="2016-10" db="EMBL/GenBank/DDBJ databases">
        <title>Hydorgenophaga sp. LPB0072 isolated from gastropod.</title>
        <authorList>
            <person name="Kim E."/>
            <person name="Yi H."/>
        </authorList>
    </citation>
    <scope>NUCLEOTIDE SEQUENCE [LARGE SCALE GENOMIC DNA]</scope>
    <source>
        <strain evidence="11">LPB0072</strain>
    </source>
</reference>
<dbReference type="SUPFAM" id="SSF53383">
    <property type="entry name" value="PLP-dependent transferases"/>
    <property type="match status" value="1"/>
</dbReference>
<keyword evidence="6 8" id="KW-0711">Selenium</keyword>
<dbReference type="InterPro" id="IPR004534">
    <property type="entry name" value="SelA_trans"/>
</dbReference>
<keyword evidence="13" id="KW-1185">Reference proteome</keyword>
<proteinExistence type="inferred from homology"/>
<accession>A0A167IPT5</accession>
<feature type="modified residue" description="N6-(pyridoxal phosphate)lysine" evidence="8 9">
    <location>
        <position position="290"/>
    </location>
</feature>
<evidence type="ECO:0000313" key="14">
    <source>
        <dbReference type="Proteomes" id="UP000185680"/>
    </source>
</evidence>
<dbReference type="EC" id="2.9.1.1" evidence="8"/>
<dbReference type="InterPro" id="IPR018319">
    <property type="entry name" value="SelA-like"/>
</dbReference>
<evidence type="ECO:0000256" key="6">
    <source>
        <dbReference type="ARBA" id="ARBA00023266"/>
    </source>
</evidence>
<dbReference type="AlphaFoldDB" id="A0A167IPT5"/>
<evidence type="ECO:0000256" key="2">
    <source>
        <dbReference type="ARBA" id="ARBA00022490"/>
    </source>
</evidence>
<dbReference type="Pfam" id="PF03841">
    <property type="entry name" value="SelA"/>
    <property type="match status" value="1"/>
</dbReference>
<dbReference type="InterPro" id="IPR025862">
    <property type="entry name" value="SelA_trans_N_dom"/>
</dbReference>
<comment type="pathway">
    <text evidence="8">Aminoacyl-tRNA biosynthesis; selenocysteinyl-tRNA(Sec) biosynthesis; selenocysteinyl-tRNA(Sec) from L-seryl-tRNA(Sec) (bacterial route): step 1/1.</text>
</comment>
<dbReference type="RefSeq" id="WP_066087001.1">
    <property type="nucleotide sequence ID" value="NZ_CP017476.1"/>
</dbReference>
<keyword evidence="2 8" id="KW-0963">Cytoplasm</keyword>
<comment type="cofactor">
    <cofactor evidence="1 8 9">
        <name>pyridoxal 5'-phosphate</name>
        <dbReference type="ChEBI" id="CHEBI:597326"/>
    </cofactor>
</comment>
<gene>
    <name evidence="8" type="primary">selA</name>
    <name evidence="11" type="ORF">LPB072_18940</name>
    <name evidence="12" type="ORF">LPB72_05610</name>
</gene>
<dbReference type="Gene3D" id="3.90.1150.180">
    <property type="match status" value="1"/>
</dbReference>
<dbReference type="Proteomes" id="UP000185657">
    <property type="component" value="Unassembled WGS sequence"/>
</dbReference>
<dbReference type="EMBL" id="LVWD01000004">
    <property type="protein sequence ID" value="OAD43311.1"/>
    <property type="molecule type" value="Genomic_DNA"/>
</dbReference>
<evidence type="ECO:0000313" key="11">
    <source>
        <dbReference type="EMBL" id="AOW14591.1"/>
    </source>
</evidence>
<keyword evidence="4 8" id="KW-0663">Pyridoxal phosphate</keyword>
<comment type="catalytic activity">
    <reaction evidence="8">
        <text>L-seryl-tRNA(Sec) + selenophosphate + H(+) = L-selenocysteinyl-tRNA(Sec) + phosphate</text>
        <dbReference type="Rhea" id="RHEA:22728"/>
        <dbReference type="Rhea" id="RHEA-COMP:9742"/>
        <dbReference type="Rhea" id="RHEA-COMP:9743"/>
        <dbReference type="ChEBI" id="CHEBI:15378"/>
        <dbReference type="ChEBI" id="CHEBI:16144"/>
        <dbReference type="ChEBI" id="CHEBI:43474"/>
        <dbReference type="ChEBI" id="CHEBI:78533"/>
        <dbReference type="ChEBI" id="CHEBI:78573"/>
        <dbReference type="EC" id="2.9.1.1"/>
    </reaction>
</comment>
<dbReference type="PANTHER" id="PTHR32328:SF0">
    <property type="entry name" value="L-SERYL-TRNA(SEC) SELENIUM TRANSFERASE"/>
    <property type="match status" value="1"/>
</dbReference>
<dbReference type="STRING" id="1763535.LPB072_18940"/>
<dbReference type="KEGG" id="hyl:LPB072_18940"/>
<evidence type="ECO:0000313" key="12">
    <source>
        <dbReference type="EMBL" id="OAD43311.1"/>
    </source>
</evidence>
<dbReference type="Gene3D" id="3.40.640.10">
    <property type="entry name" value="Type I PLP-dependent aspartate aminotransferase-like (Major domain)"/>
    <property type="match status" value="1"/>
</dbReference>
<name>A0A167IPT5_9BURK</name>
<dbReference type="UniPathway" id="UPA00906">
    <property type="reaction ID" value="UER00896"/>
</dbReference>
<keyword evidence="5 8" id="KW-0648">Protein biosynthesis</keyword>
<organism evidence="11 14">
    <name type="scientific">Hydrogenophaga crassostreae</name>
    <dbReference type="NCBI Taxonomy" id="1763535"/>
    <lineage>
        <taxon>Bacteria</taxon>
        <taxon>Pseudomonadati</taxon>
        <taxon>Pseudomonadota</taxon>
        <taxon>Betaproteobacteria</taxon>
        <taxon>Burkholderiales</taxon>
        <taxon>Comamonadaceae</taxon>
        <taxon>Hydrogenophaga</taxon>
    </lineage>
</organism>
<protein>
    <recommendedName>
        <fullName evidence="8">L-seryl-tRNA(Sec) selenium transferase</fullName>
        <ecNumber evidence="8">2.9.1.1</ecNumber>
    </recommendedName>
    <alternativeName>
        <fullName evidence="8">Selenocysteine synthase</fullName>
        <shortName evidence="8">Sec synthase</shortName>
    </alternativeName>
    <alternativeName>
        <fullName evidence="8">Selenocysteinyl-tRNA(Sec) synthase</fullName>
    </alternativeName>
</protein>